<evidence type="ECO:0000313" key="3">
    <source>
        <dbReference type="Proteomes" id="UP001307889"/>
    </source>
</evidence>
<evidence type="ECO:0008006" key="4">
    <source>
        <dbReference type="Google" id="ProtNLM"/>
    </source>
</evidence>
<evidence type="ECO:0000313" key="2">
    <source>
        <dbReference type="EMBL" id="BES88974.1"/>
    </source>
</evidence>
<gene>
    <name evidence="2" type="ORF">NTJ_01781</name>
</gene>
<dbReference type="Proteomes" id="UP001307889">
    <property type="component" value="Chromosome 1"/>
</dbReference>
<keyword evidence="3" id="KW-1185">Reference proteome</keyword>
<organism evidence="2 3">
    <name type="scientific">Nesidiocoris tenuis</name>
    <dbReference type="NCBI Taxonomy" id="355587"/>
    <lineage>
        <taxon>Eukaryota</taxon>
        <taxon>Metazoa</taxon>
        <taxon>Ecdysozoa</taxon>
        <taxon>Arthropoda</taxon>
        <taxon>Hexapoda</taxon>
        <taxon>Insecta</taxon>
        <taxon>Pterygota</taxon>
        <taxon>Neoptera</taxon>
        <taxon>Paraneoptera</taxon>
        <taxon>Hemiptera</taxon>
        <taxon>Heteroptera</taxon>
        <taxon>Panheteroptera</taxon>
        <taxon>Cimicomorpha</taxon>
        <taxon>Miridae</taxon>
        <taxon>Dicyphina</taxon>
        <taxon>Nesidiocoris</taxon>
    </lineage>
</organism>
<sequence>MLTFYVSGTRTCFLSPLQAVSGDNLAAVQRPSVPGAKTISGTRQDTTPSSPFPGWTDASQFDQIRPDRVLRVQMGTSTNDRHSDNGYESTSFKVDPFEVKNADPILFCGQCGSRVSTKRVVQGERGFVEEATKGLTAQLKGEDRPK</sequence>
<dbReference type="EMBL" id="AP028909">
    <property type="protein sequence ID" value="BES88974.1"/>
    <property type="molecule type" value="Genomic_DNA"/>
</dbReference>
<evidence type="ECO:0000256" key="1">
    <source>
        <dbReference type="SAM" id="MobiDB-lite"/>
    </source>
</evidence>
<protein>
    <recommendedName>
        <fullName evidence="4">LITAF domain-containing protein</fullName>
    </recommendedName>
</protein>
<feature type="region of interest" description="Disordered" evidence="1">
    <location>
        <begin position="35"/>
        <end position="58"/>
    </location>
</feature>
<accession>A0ABN7A9I4</accession>
<feature type="compositionally biased region" description="Polar residues" evidence="1">
    <location>
        <begin position="39"/>
        <end position="49"/>
    </location>
</feature>
<proteinExistence type="predicted"/>
<name>A0ABN7A9I4_9HEMI</name>
<reference evidence="2 3" key="1">
    <citation type="submission" date="2023-09" db="EMBL/GenBank/DDBJ databases">
        <title>Nesidiocoris tenuis whole genome shotgun sequence.</title>
        <authorList>
            <person name="Shibata T."/>
            <person name="Shimoda M."/>
            <person name="Kobayashi T."/>
            <person name="Uehara T."/>
        </authorList>
    </citation>
    <scope>NUCLEOTIDE SEQUENCE [LARGE SCALE GENOMIC DNA]</scope>
    <source>
        <strain evidence="2 3">Japan</strain>
    </source>
</reference>